<dbReference type="NCBIfam" id="TIGR01076">
    <property type="entry name" value="sortase_fam"/>
    <property type="match status" value="1"/>
</dbReference>
<sequence length="236" mass="26530">MAIYAYAKKTYSVTKKIASVLSIIFILAGISILIWVTYPIVTFELFYSPKFGTTFIRPIPNESVRDEISTQLSQVIGGKNVDFTKASMWFPKATNIKLVTNVTSYQLSIAKLKIENANVVVGSEDLSKSLIHFTGPQPGNFGTPVIFGHSTIPWLYNPKDYKTIFSKLPDLNKGDEILLTYDNISYRYQVFDMRITSPDDLSVLEQNYNSAYLTLVTCVPPGTYLKRLVVKAKLVD</sequence>
<name>A0A1F6ANL0_9BACT</name>
<dbReference type="SUPFAM" id="SSF63817">
    <property type="entry name" value="Sortase"/>
    <property type="match status" value="1"/>
</dbReference>
<dbReference type="GO" id="GO:0016787">
    <property type="term" value="F:hydrolase activity"/>
    <property type="evidence" value="ECO:0007669"/>
    <property type="project" value="UniProtKB-KW"/>
</dbReference>
<keyword evidence="2" id="KW-1133">Transmembrane helix</keyword>
<evidence type="ECO:0008006" key="5">
    <source>
        <dbReference type="Google" id="ProtNLM"/>
    </source>
</evidence>
<reference evidence="3 4" key="1">
    <citation type="journal article" date="2016" name="Nat. Commun.">
        <title>Thousands of microbial genomes shed light on interconnected biogeochemical processes in an aquifer system.</title>
        <authorList>
            <person name="Anantharaman K."/>
            <person name="Brown C.T."/>
            <person name="Hug L.A."/>
            <person name="Sharon I."/>
            <person name="Castelle C.J."/>
            <person name="Probst A.J."/>
            <person name="Thomas B.C."/>
            <person name="Singh A."/>
            <person name="Wilkins M.J."/>
            <person name="Karaoz U."/>
            <person name="Brodie E.L."/>
            <person name="Williams K.H."/>
            <person name="Hubbard S.S."/>
            <person name="Banfield J.F."/>
        </authorList>
    </citation>
    <scope>NUCLEOTIDE SEQUENCE [LARGE SCALE GENOMIC DNA]</scope>
</reference>
<dbReference type="EMBL" id="MFJR01000012">
    <property type="protein sequence ID" value="OGG26279.1"/>
    <property type="molecule type" value="Genomic_DNA"/>
</dbReference>
<keyword evidence="2" id="KW-0812">Transmembrane</keyword>
<accession>A0A1F6ANL0</accession>
<evidence type="ECO:0000313" key="4">
    <source>
        <dbReference type="Proteomes" id="UP000176609"/>
    </source>
</evidence>
<evidence type="ECO:0000256" key="2">
    <source>
        <dbReference type="SAM" id="Phobius"/>
    </source>
</evidence>
<organism evidence="3 4">
    <name type="scientific">Candidatus Gottesmanbacteria bacterium RIFCSPLOWO2_01_FULL_39_12b</name>
    <dbReference type="NCBI Taxonomy" id="1798388"/>
    <lineage>
        <taxon>Bacteria</taxon>
        <taxon>Candidatus Gottesmaniibacteriota</taxon>
    </lineage>
</organism>
<feature type="transmembrane region" description="Helical" evidence="2">
    <location>
        <begin position="20"/>
        <end position="41"/>
    </location>
</feature>
<dbReference type="InterPro" id="IPR005754">
    <property type="entry name" value="Sortase"/>
</dbReference>
<keyword evidence="2" id="KW-0472">Membrane</keyword>
<comment type="caution">
    <text evidence="3">The sequence shown here is derived from an EMBL/GenBank/DDBJ whole genome shotgun (WGS) entry which is preliminary data.</text>
</comment>
<evidence type="ECO:0000313" key="3">
    <source>
        <dbReference type="EMBL" id="OGG26279.1"/>
    </source>
</evidence>
<evidence type="ECO:0000256" key="1">
    <source>
        <dbReference type="ARBA" id="ARBA00022801"/>
    </source>
</evidence>
<dbReference type="Pfam" id="PF04203">
    <property type="entry name" value="Sortase"/>
    <property type="match status" value="1"/>
</dbReference>
<dbReference type="InterPro" id="IPR023365">
    <property type="entry name" value="Sortase_dom-sf"/>
</dbReference>
<keyword evidence="1" id="KW-0378">Hydrolase</keyword>
<gene>
    <name evidence="3" type="ORF">A2960_04865</name>
</gene>
<dbReference type="AlphaFoldDB" id="A0A1F6ANL0"/>
<dbReference type="Proteomes" id="UP000176609">
    <property type="component" value="Unassembled WGS sequence"/>
</dbReference>
<protein>
    <recommendedName>
        <fullName evidence="5">Sortase</fullName>
    </recommendedName>
</protein>
<proteinExistence type="predicted"/>
<dbReference type="Gene3D" id="2.40.260.10">
    <property type="entry name" value="Sortase"/>
    <property type="match status" value="1"/>
</dbReference>